<dbReference type="OMA" id="FIATSEC"/>
<gene>
    <name evidence="2" type="ORF">FDP41_000704</name>
</gene>
<evidence type="ECO:0000256" key="1">
    <source>
        <dbReference type="SAM" id="MobiDB-lite"/>
    </source>
</evidence>
<dbReference type="Pfam" id="PF13516">
    <property type="entry name" value="LRR_6"/>
    <property type="match status" value="8"/>
</dbReference>
<dbReference type="GO" id="GO:0005096">
    <property type="term" value="F:GTPase activator activity"/>
    <property type="evidence" value="ECO:0007669"/>
    <property type="project" value="InterPro"/>
</dbReference>
<feature type="region of interest" description="Disordered" evidence="1">
    <location>
        <begin position="47"/>
        <end position="67"/>
    </location>
</feature>
<dbReference type="SMART" id="SM00368">
    <property type="entry name" value="LRR_RI"/>
    <property type="match status" value="5"/>
</dbReference>
<dbReference type="InterPro" id="IPR036047">
    <property type="entry name" value="F-box-like_dom_sf"/>
</dbReference>
<dbReference type="InterPro" id="IPR001611">
    <property type="entry name" value="Leu-rich_rpt"/>
</dbReference>
<dbReference type="GO" id="GO:0005829">
    <property type="term" value="C:cytosol"/>
    <property type="evidence" value="ECO:0007669"/>
    <property type="project" value="TreeGrafter"/>
</dbReference>
<dbReference type="InterPro" id="IPR032675">
    <property type="entry name" value="LRR_dom_sf"/>
</dbReference>
<dbReference type="AlphaFoldDB" id="A0A6A5CHM8"/>
<dbReference type="GeneID" id="68107922"/>
<dbReference type="PANTHER" id="PTHR24113">
    <property type="entry name" value="RAN GTPASE-ACTIVATING PROTEIN 1"/>
    <property type="match status" value="1"/>
</dbReference>
<comment type="caution">
    <text evidence="2">The sequence shown here is derived from an EMBL/GenBank/DDBJ whole genome shotgun (WGS) entry which is preliminary data.</text>
</comment>
<dbReference type="RefSeq" id="XP_044569518.1">
    <property type="nucleotide sequence ID" value="XM_044710741.1"/>
</dbReference>
<dbReference type="GO" id="GO:0048471">
    <property type="term" value="C:perinuclear region of cytoplasm"/>
    <property type="evidence" value="ECO:0007669"/>
    <property type="project" value="TreeGrafter"/>
</dbReference>
<dbReference type="SUPFAM" id="SSF52047">
    <property type="entry name" value="RNI-like"/>
    <property type="match status" value="1"/>
</dbReference>
<keyword evidence="3" id="KW-1185">Reference proteome</keyword>
<dbReference type="Gene3D" id="3.80.10.10">
    <property type="entry name" value="Ribonuclease Inhibitor"/>
    <property type="match status" value="3"/>
</dbReference>
<sequence>MPTKFKKRVKVSYRDDEWTESNDGNCHEIYIMNQQTKSMDENIHHDEQQQEDLMESSSPRSQHPPIKKQKGFIRLEESNLDDQHYDDHLTFPDDIVFHVMQFLGSTFIWSTCVRVCKQWYSQACAIPLSLDFSKRKKQSIRFDVHYLNNMLNLTKLDLSSCIINDQDLKYLSNCGFKNNLKFLTLWRNNIGSRGAGHIASTMRNLTYLDLYYNCVGVKGAKLIATSEHLKNLTFLNLGVNPIRCEGVRALCSSQHVCQNLEVLKVGFTSLGIEGAKCISNCEKLQNLNQLDISNNTLGAEGAKYISTSVYLKNLTYLCMNGNDIGDEGVKFIATSECMKKLKELHLQCNNVGDQGAKYLSHSEHVRNIIDLDLSSNMISDDGATRLGTSEVLKHLQVLDLTRNKLTVHGVGIIRQHLSDLLYFHH</sequence>
<reference evidence="2 3" key="1">
    <citation type="journal article" date="2019" name="Sci. Rep.">
        <title>Nanopore sequencing improves the draft genome of the human pathogenic amoeba Naegleria fowleri.</title>
        <authorList>
            <person name="Liechti N."/>
            <person name="Schurch N."/>
            <person name="Bruggmann R."/>
            <person name="Wittwer M."/>
        </authorList>
    </citation>
    <scope>NUCLEOTIDE SEQUENCE [LARGE SCALE GENOMIC DNA]</scope>
    <source>
        <strain evidence="2 3">ATCC 30894</strain>
    </source>
</reference>
<dbReference type="SUPFAM" id="SSF81383">
    <property type="entry name" value="F-box domain"/>
    <property type="match status" value="1"/>
</dbReference>
<name>A0A6A5CHM8_NAEFO</name>
<protein>
    <recommendedName>
        <fullName evidence="4">F-box domain-containing protein</fullName>
    </recommendedName>
</protein>
<dbReference type="VEuPathDB" id="AmoebaDB:FDP41_000704"/>
<dbReference type="Proteomes" id="UP000444721">
    <property type="component" value="Unassembled WGS sequence"/>
</dbReference>
<proteinExistence type="predicted"/>
<dbReference type="PANTHER" id="PTHR24113:SF15">
    <property type="entry name" value="NACHT DOMAIN-CONTAINING PROTEIN"/>
    <property type="match status" value="1"/>
</dbReference>
<organism evidence="2 3">
    <name type="scientific">Naegleria fowleri</name>
    <name type="common">Brain eating amoeba</name>
    <dbReference type="NCBI Taxonomy" id="5763"/>
    <lineage>
        <taxon>Eukaryota</taxon>
        <taxon>Discoba</taxon>
        <taxon>Heterolobosea</taxon>
        <taxon>Tetramitia</taxon>
        <taxon>Eutetramitia</taxon>
        <taxon>Vahlkampfiidae</taxon>
        <taxon>Naegleria</taxon>
    </lineage>
</organism>
<accession>A0A6A5CHM8</accession>
<dbReference type="OrthoDB" id="120976at2759"/>
<dbReference type="VEuPathDB" id="AmoebaDB:NfTy_031340"/>
<evidence type="ECO:0008006" key="4">
    <source>
        <dbReference type="Google" id="ProtNLM"/>
    </source>
</evidence>
<dbReference type="VEuPathDB" id="AmoebaDB:NF0094160"/>
<dbReference type="GO" id="GO:0006913">
    <property type="term" value="P:nucleocytoplasmic transport"/>
    <property type="evidence" value="ECO:0007669"/>
    <property type="project" value="TreeGrafter"/>
</dbReference>
<dbReference type="EMBL" id="VFQX01000002">
    <property type="protein sequence ID" value="KAF0984805.1"/>
    <property type="molecule type" value="Genomic_DNA"/>
</dbReference>
<dbReference type="InterPro" id="IPR027038">
    <property type="entry name" value="RanGap"/>
</dbReference>
<evidence type="ECO:0000313" key="2">
    <source>
        <dbReference type="EMBL" id="KAF0984805.1"/>
    </source>
</evidence>
<dbReference type="GO" id="GO:0005634">
    <property type="term" value="C:nucleus"/>
    <property type="evidence" value="ECO:0007669"/>
    <property type="project" value="TreeGrafter"/>
</dbReference>
<dbReference type="GO" id="GO:0031267">
    <property type="term" value="F:small GTPase binding"/>
    <property type="evidence" value="ECO:0007669"/>
    <property type="project" value="TreeGrafter"/>
</dbReference>
<evidence type="ECO:0000313" key="3">
    <source>
        <dbReference type="Proteomes" id="UP000444721"/>
    </source>
</evidence>